<dbReference type="EMBL" id="JACPSX010000022">
    <property type="protein sequence ID" value="MBI3013695.1"/>
    <property type="molecule type" value="Genomic_DNA"/>
</dbReference>
<feature type="binding site" evidence="2">
    <location>
        <position position="126"/>
    </location>
    <ligand>
        <name>Mg(2+)</name>
        <dbReference type="ChEBI" id="CHEBI:18420"/>
        <label>1</label>
    </ligand>
</feature>
<proteinExistence type="inferred from homology"/>
<feature type="domain" description="PurM-like C-terminal" evidence="4">
    <location>
        <begin position="156"/>
        <end position="315"/>
    </location>
</feature>
<reference evidence="5" key="1">
    <citation type="submission" date="2020-07" db="EMBL/GenBank/DDBJ databases">
        <title>Huge and variable diversity of episymbiotic CPR bacteria and DPANN archaea in groundwater ecosystems.</title>
        <authorList>
            <person name="He C.Y."/>
            <person name="Keren R."/>
            <person name="Whittaker M."/>
            <person name="Farag I.F."/>
            <person name="Doudna J."/>
            <person name="Cate J.H.D."/>
            <person name="Banfield J.F."/>
        </authorList>
    </citation>
    <scope>NUCLEOTIDE SEQUENCE</scope>
    <source>
        <strain evidence="5">NC_groundwater_717_Ag_S-0.2um_59_8</strain>
    </source>
</reference>
<feature type="binding site" evidence="2">
    <location>
        <position position="48"/>
    </location>
    <ligand>
        <name>Mg(2+)</name>
        <dbReference type="ChEBI" id="CHEBI:18420"/>
        <label>1</label>
    </ligand>
</feature>
<dbReference type="SUPFAM" id="SSF55326">
    <property type="entry name" value="PurM N-terminal domain-like"/>
    <property type="match status" value="1"/>
</dbReference>
<dbReference type="Proteomes" id="UP000741360">
    <property type="component" value="Unassembled WGS sequence"/>
</dbReference>
<feature type="binding site" evidence="2">
    <location>
        <position position="272"/>
    </location>
    <ligand>
        <name>substrate</name>
    </ligand>
</feature>
<feature type="binding site" evidence="2">
    <location>
        <position position="222"/>
    </location>
    <ligand>
        <name>Mg(2+)</name>
        <dbReference type="ChEBI" id="CHEBI:18420"/>
        <label>5</label>
    </ligand>
</feature>
<feature type="domain" description="PurM-like N-terminal" evidence="3">
    <location>
        <begin position="31"/>
        <end position="143"/>
    </location>
</feature>
<keyword evidence="2" id="KW-0479">Metal-binding</keyword>
<comment type="miscellaneous">
    <text evidence="2">Reaction mechanism of ThiL seems to utilize a direct, inline transfer of the gamma-phosphate of ATP to TMP rather than a phosphorylated enzyme intermediate.</text>
</comment>
<comment type="caution">
    <text evidence="2">Lacks conserved residue(s) required for the propagation of feature annotation.</text>
</comment>
<accession>A0A932GMP6</accession>
<comment type="function">
    <text evidence="2">Catalyzes the ATP-dependent phosphorylation of thiamine-monophosphate (TMP) to form thiamine-pyrophosphate (TPP), the active form of vitamin B1.</text>
</comment>
<name>A0A932GMP6_UNCTE</name>
<feature type="binding site" evidence="2">
    <location>
        <position position="49"/>
    </location>
    <ligand>
        <name>Mg(2+)</name>
        <dbReference type="ChEBI" id="CHEBI:18420"/>
        <label>1</label>
    </ligand>
</feature>
<dbReference type="AlphaFoldDB" id="A0A932GMP6"/>
<dbReference type="GO" id="GO:0005524">
    <property type="term" value="F:ATP binding"/>
    <property type="evidence" value="ECO:0007669"/>
    <property type="project" value="UniProtKB-UniRule"/>
</dbReference>
<evidence type="ECO:0000256" key="2">
    <source>
        <dbReference type="HAMAP-Rule" id="MF_02128"/>
    </source>
</evidence>
<comment type="caution">
    <text evidence="5">The sequence shown here is derived from an EMBL/GenBank/DDBJ whole genome shotgun (WGS) entry which is preliminary data.</text>
</comment>
<evidence type="ECO:0000256" key="1">
    <source>
        <dbReference type="ARBA" id="ARBA00022977"/>
    </source>
</evidence>
<feature type="binding site" evidence="2">
    <location>
        <position position="78"/>
    </location>
    <ligand>
        <name>Mg(2+)</name>
        <dbReference type="ChEBI" id="CHEBI:18420"/>
        <label>3</label>
    </ligand>
</feature>
<dbReference type="Gene3D" id="3.90.650.10">
    <property type="entry name" value="PurM-like C-terminal domain"/>
    <property type="match status" value="1"/>
</dbReference>
<feature type="binding site" evidence="2">
    <location>
        <position position="152"/>
    </location>
    <ligand>
        <name>ATP</name>
        <dbReference type="ChEBI" id="CHEBI:30616"/>
    </ligand>
</feature>
<dbReference type="InterPro" id="IPR036921">
    <property type="entry name" value="PurM-like_N_sf"/>
</dbReference>
<dbReference type="PANTHER" id="PTHR30270:SF0">
    <property type="entry name" value="THIAMINE-MONOPHOSPHATE KINASE"/>
    <property type="match status" value="1"/>
</dbReference>
<evidence type="ECO:0000313" key="5">
    <source>
        <dbReference type="EMBL" id="MBI3013695.1"/>
    </source>
</evidence>
<feature type="binding site" evidence="2">
    <location>
        <position position="33"/>
    </location>
    <ligand>
        <name>Mg(2+)</name>
        <dbReference type="ChEBI" id="CHEBI:18420"/>
        <label>3</label>
    </ligand>
</feature>
<keyword evidence="2 5" id="KW-0808">Transferase</keyword>
<dbReference type="CDD" id="cd02194">
    <property type="entry name" value="ThiL"/>
    <property type="match status" value="1"/>
</dbReference>
<protein>
    <recommendedName>
        <fullName evidence="2">Thiamine-monophosphate kinase</fullName>
        <shortName evidence="2">TMP kinase</shortName>
        <shortName evidence="2">Thiamine-phosphate kinase</shortName>
        <ecNumber evidence="2">2.7.4.16</ecNumber>
    </recommendedName>
</protein>
<evidence type="ECO:0000259" key="3">
    <source>
        <dbReference type="Pfam" id="PF00586"/>
    </source>
</evidence>
<feature type="binding site" evidence="2">
    <location>
        <position position="221"/>
    </location>
    <ligand>
        <name>ATP</name>
        <dbReference type="ChEBI" id="CHEBI:30616"/>
    </ligand>
</feature>
<comment type="similarity">
    <text evidence="2">Belongs to the thiamine-monophosphate kinase family.</text>
</comment>
<gene>
    <name evidence="2 5" type="primary">thiL</name>
    <name evidence="5" type="ORF">HYY65_01215</name>
</gene>
<feature type="binding site" evidence="2">
    <location>
        <position position="329"/>
    </location>
    <ligand>
        <name>substrate</name>
    </ligand>
</feature>
<dbReference type="GO" id="GO:0000287">
    <property type="term" value="F:magnesium ion binding"/>
    <property type="evidence" value="ECO:0007669"/>
    <property type="project" value="UniProtKB-UniRule"/>
</dbReference>
<dbReference type="HAMAP" id="MF_02128">
    <property type="entry name" value="TMP_kinase"/>
    <property type="match status" value="1"/>
</dbReference>
<comment type="pathway">
    <text evidence="2">Cofactor biosynthesis; thiamine diphosphate biosynthesis; thiamine diphosphate from thiamine phosphate: step 1/1.</text>
</comment>
<keyword evidence="2 5" id="KW-0418">Kinase</keyword>
<feature type="binding site" evidence="2">
    <location>
        <position position="33"/>
    </location>
    <ligand>
        <name>Mg(2+)</name>
        <dbReference type="ChEBI" id="CHEBI:18420"/>
        <label>4</label>
    </ligand>
</feature>
<dbReference type="GO" id="GO:0009229">
    <property type="term" value="P:thiamine diphosphate biosynthetic process"/>
    <property type="evidence" value="ECO:0007669"/>
    <property type="project" value="UniProtKB-UniRule"/>
</dbReference>
<dbReference type="InterPro" id="IPR036676">
    <property type="entry name" value="PurM-like_C_sf"/>
</dbReference>
<dbReference type="InterPro" id="IPR010918">
    <property type="entry name" value="PurM-like_C_dom"/>
</dbReference>
<dbReference type="SUPFAM" id="SSF56042">
    <property type="entry name" value="PurM C-terminal domain-like"/>
    <property type="match status" value="1"/>
</dbReference>
<feature type="binding site" evidence="2">
    <location>
        <position position="219"/>
    </location>
    <ligand>
        <name>Mg(2+)</name>
        <dbReference type="ChEBI" id="CHEBI:18420"/>
        <label>3</label>
    </ligand>
</feature>
<dbReference type="Gene3D" id="3.30.1330.10">
    <property type="entry name" value="PurM-like, N-terminal domain"/>
    <property type="match status" value="1"/>
</dbReference>
<organism evidence="5 6">
    <name type="scientific">Tectimicrobiota bacterium</name>
    <dbReference type="NCBI Taxonomy" id="2528274"/>
    <lineage>
        <taxon>Bacteria</taxon>
        <taxon>Pseudomonadati</taxon>
        <taxon>Nitrospinota/Tectimicrobiota group</taxon>
        <taxon>Candidatus Tectimicrobiota</taxon>
    </lineage>
</organism>
<feature type="binding site" evidence="2">
    <location>
        <begin position="125"/>
        <end position="126"/>
    </location>
    <ligand>
        <name>ATP</name>
        <dbReference type="ChEBI" id="CHEBI:30616"/>
    </ligand>
</feature>
<dbReference type="EC" id="2.7.4.16" evidence="2"/>
<feature type="binding site" evidence="2">
    <location>
        <position position="47"/>
    </location>
    <ligand>
        <name>Mg(2+)</name>
        <dbReference type="ChEBI" id="CHEBI:18420"/>
        <label>4</label>
    </ligand>
</feature>
<evidence type="ECO:0000313" key="6">
    <source>
        <dbReference type="Proteomes" id="UP000741360"/>
    </source>
</evidence>
<feature type="binding site" evidence="2">
    <location>
        <position position="56"/>
    </location>
    <ligand>
        <name>substrate</name>
    </ligand>
</feature>
<sequence>MRLKDLGEFGLIGRIEKLFPPGASDVLQGIGDDCAVLDQGDYCLLLTTDALVEGVHFRLSWTSPRALGRKSIAVNVSDIMAMGGIPSYALLSLGIPPSTAVPFLEEFLVGVREMADFCGVTLVGGDTTSSPSGLLISATLVGRAPKEDLLFRSGAGPGNRLLVSGPLGESRAGMELLKRGVGTDDPALQGLLDWHRNPTPAFPLGCRIGEARLASAMIDISDGLSQDLGHICTRSGVGAIVEESSLPVSAAARRAAALLGEDPIAWALGGGEDYRLLVAVPAPNVERLQKQILQEGCGPLLVIGEITREPELRLRSKDGALRELPVTGYDHFSRGAGFPSEEPKD</sequence>
<dbReference type="InterPro" id="IPR016188">
    <property type="entry name" value="PurM-like_N"/>
</dbReference>
<dbReference type="Pfam" id="PF02769">
    <property type="entry name" value="AIRS_C"/>
    <property type="match status" value="1"/>
</dbReference>
<dbReference type="InterPro" id="IPR006283">
    <property type="entry name" value="ThiL-like"/>
</dbReference>
<keyword evidence="2" id="KW-0067">ATP-binding</keyword>
<feature type="binding site" evidence="2">
    <location>
        <position position="49"/>
    </location>
    <ligand>
        <name>Mg(2+)</name>
        <dbReference type="ChEBI" id="CHEBI:18420"/>
        <label>2</label>
    </ligand>
</feature>
<dbReference type="Pfam" id="PF00586">
    <property type="entry name" value="AIRS"/>
    <property type="match status" value="1"/>
</dbReference>
<dbReference type="NCBIfam" id="TIGR01379">
    <property type="entry name" value="thiL"/>
    <property type="match status" value="1"/>
</dbReference>
<comment type="catalytic activity">
    <reaction evidence="2">
        <text>thiamine phosphate + ATP = thiamine diphosphate + ADP</text>
        <dbReference type="Rhea" id="RHEA:15913"/>
        <dbReference type="ChEBI" id="CHEBI:30616"/>
        <dbReference type="ChEBI" id="CHEBI:37575"/>
        <dbReference type="ChEBI" id="CHEBI:58937"/>
        <dbReference type="ChEBI" id="CHEBI:456216"/>
        <dbReference type="EC" id="2.7.4.16"/>
    </reaction>
</comment>
<keyword evidence="2" id="KW-0547">Nucleotide-binding</keyword>
<dbReference type="GO" id="GO:0009228">
    <property type="term" value="P:thiamine biosynthetic process"/>
    <property type="evidence" value="ECO:0007669"/>
    <property type="project" value="UniProtKB-KW"/>
</dbReference>
<feature type="binding site" evidence="2">
    <location>
        <position position="78"/>
    </location>
    <ligand>
        <name>Mg(2+)</name>
        <dbReference type="ChEBI" id="CHEBI:18420"/>
        <label>2</label>
    </ligand>
</feature>
<dbReference type="PANTHER" id="PTHR30270">
    <property type="entry name" value="THIAMINE-MONOPHOSPHATE KINASE"/>
    <property type="match status" value="1"/>
</dbReference>
<dbReference type="GO" id="GO:0009030">
    <property type="term" value="F:thiamine-phosphate kinase activity"/>
    <property type="evidence" value="ECO:0007669"/>
    <property type="project" value="UniProtKB-UniRule"/>
</dbReference>
<feature type="binding site" evidence="2">
    <location>
        <position position="78"/>
    </location>
    <ligand>
        <name>Mg(2+)</name>
        <dbReference type="ChEBI" id="CHEBI:18420"/>
        <label>4</label>
    </ligand>
</feature>
<keyword evidence="1 2" id="KW-0784">Thiamine biosynthesis</keyword>
<keyword evidence="2" id="KW-0460">Magnesium</keyword>
<evidence type="ECO:0000259" key="4">
    <source>
        <dbReference type="Pfam" id="PF02769"/>
    </source>
</evidence>
<dbReference type="PIRSF" id="PIRSF005303">
    <property type="entry name" value="Thiam_monoph_kin"/>
    <property type="match status" value="1"/>
</dbReference>